<evidence type="ECO:0000313" key="2">
    <source>
        <dbReference type="EMBL" id="KAK3300897.1"/>
    </source>
</evidence>
<accession>A0AAE0HR62</accession>
<dbReference type="SUPFAM" id="SSF57850">
    <property type="entry name" value="RING/U-box"/>
    <property type="match status" value="1"/>
</dbReference>
<dbReference type="Proteomes" id="UP001278766">
    <property type="component" value="Unassembled WGS sequence"/>
</dbReference>
<keyword evidence="3" id="KW-1185">Reference proteome</keyword>
<name>A0AAE0HR62_9PEZI</name>
<sequence>MSDRRPQCTICGDDFDEGVQPVCHNDHAWCRGCIAESIETAIRNVTDAACMPPRCCGDPVLPVEGLPVEGDDVDPDQQQHPALRLLGPAARAS</sequence>
<feature type="compositionally biased region" description="Low complexity" evidence="1">
    <location>
        <begin position="81"/>
        <end position="93"/>
    </location>
</feature>
<dbReference type="RefSeq" id="XP_062664411.1">
    <property type="nucleotide sequence ID" value="XM_062806307.1"/>
</dbReference>
<evidence type="ECO:0000256" key="1">
    <source>
        <dbReference type="SAM" id="MobiDB-lite"/>
    </source>
</evidence>
<dbReference type="AlphaFoldDB" id="A0AAE0HR62"/>
<comment type="caution">
    <text evidence="2">The sequence shown here is derived from an EMBL/GenBank/DDBJ whole genome shotgun (WGS) entry which is preliminary data.</text>
</comment>
<dbReference type="GeneID" id="87843255"/>
<protein>
    <submittedName>
        <fullName evidence="2">Uncharacterized protein</fullName>
    </submittedName>
</protein>
<feature type="region of interest" description="Disordered" evidence="1">
    <location>
        <begin position="69"/>
        <end position="93"/>
    </location>
</feature>
<reference evidence="2" key="1">
    <citation type="journal article" date="2023" name="Mol. Phylogenet. Evol.">
        <title>Genome-scale phylogeny and comparative genomics of the fungal order Sordariales.</title>
        <authorList>
            <person name="Hensen N."/>
            <person name="Bonometti L."/>
            <person name="Westerberg I."/>
            <person name="Brannstrom I.O."/>
            <person name="Guillou S."/>
            <person name="Cros-Aarteil S."/>
            <person name="Calhoun S."/>
            <person name="Haridas S."/>
            <person name="Kuo A."/>
            <person name="Mondo S."/>
            <person name="Pangilinan J."/>
            <person name="Riley R."/>
            <person name="LaButti K."/>
            <person name="Andreopoulos B."/>
            <person name="Lipzen A."/>
            <person name="Chen C."/>
            <person name="Yan M."/>
            <person name="Daum C."/>
            <person name="Ng V."/>
            <person name="Clum A."/>
            <person name="Steindorff A."/>
            <person name="Ohm R.A."/>
            <person name="Martin F."/>
            <person name="Silar P."/>
            <person name="Natvig D.O."/>
            <person name="Lalanne C."/>
            <person name="Gautier V."/>
            <person name="Ament-Velasquez S.L."/>
            <person name="Kruys A."/>
            <person name="Hutchinson M.I."/>
            <person name="Powell A.J."/>
            <person name="Barry K."/>
            <person name="Miller A.N."/>
            <person name="Grigoriev I.V."/>
            <person name="Debuchy R."/>
            <person name="Gladieux P."/>
            <person name="Hiltunen Thoren M."/>
            <person name="Johannesson H."/>
        </authorList>
    </citation>
    <scope>NUCLEOTIDE SEQUENCE</scope>
    <source>
        <strain evidence="2">CBS 168.71</strain>
    </source>
</reference>
<organism evidence="2 3">
    <name type="scientific">Chaetomium fimeti</name>
    <dbReference type="NCBI Taxonomy" id="1854472"/>
    <lineage>
        <taxon>Eukaryota</taxon>
        <taxon>Fungi</taxon>
        <taxon>Dikarya</taxon>
        <taxon>Ascomycota</taxon>
        <taxon>Pezizomycotina</taxon>
        <taxon>Sordariomycetes</taxon>
        <taxon>Sordariomycetidae</taxon>
        <taxon>Sordariales</taxon>
        <taxon>Chaetomiaceae</taxon>
        <taxon>Chaetomium</taxon>
    </lineage>
</organism>
<dbReference type="EMBL" id="JAUEPN010000001">
    <property type="protein sequence ID" value="KAK3300897.1"/>
    <property type="molecule type" value="Genomic_DNA"/>
</dbReference>
<proteinExistence type="predicted"/>
<evidence type="ECO:0000313" key="3">
    <source>
        <dbReference type="Proteomes" id="UP001278766"/>
    </source>
</evidence>
<gene>
    <name evidence="2" type="ORF">B0H64DRAFT_438024</name>
</gene>
<reference evidence="2" key="2">
    <citation type="submission" date="2023-06" db="EMBL/GenBank/DDBJ databases">
        <authorList>
            <consortium name="Lawrence Berkeley National Laboratory"/>
            <person name="Haridas S."/>
            <person name="Hensen N."/>
            <person name="Bonometti L."/>
            <person name="Westerberg I."/>
            <person name="Brannstrom I.O."/>
            <person name="Guillou S."/>
            <person name="Cros-Aarteil S."/>
            <person name="Calhoun S."/>
            <person name="Kuo A."/>
            <person name="Mondo S."/>
            <person name="Pangilinan J."/>
            <person name="Riley R."/>
            <person name="Labutti K."/>
            <person name="Andreopoulos B."/>
            <person name="Lipzen A."/>
            <person name="Chen C."/>
            <person name="Yanf M."/>
            <person name="Daum C."/>
            <person name="Ng V."/>
            <person name="Clum A."/>
            <person name="Steindorff A."/>
            <person name="Ohm R."/>
            <person name="Martin F."/>
            <person name="Silar P."/>
            <person name="Natvig D."/>
            <person name="Lalanne C."/>
            <person name="Gautier V."/>
            <person name="Ament-Velasquez S.L."/>
            <person name="Kruys A."/>
            <person name="Hutchinson M.I."/>
            <person name="Powell A.J."/>
            <person name="Barry K."/>
            <person name="Miller A.N."/>
            <person name="Grigoriev I.V."/>
            <person name="Debuchy R."/>
            <person name="Gladieux P."/>
            <person name="Thoren M.H."/>
            <person name="Johannesson H."/>
        </authorList>
    </citation>
    <scope>NUCLEOTIDE SEQUENCE</scope>
    <source>
        <strain evidence="2">CBS 168.71</strain>
    </source>
</reference>